<dbReference type="SMART" id="SM00287">
    <property type="entry name" value="SH3b"/>
    <property type="match status" value="2"/>
</dbReference>
<evidence type="ECO:0000313" key="7">
    <source>
        <dbReference type="Proteomes" id="UP000184423"/>
    </source>
</evidence>
<dbReference type="InterPro" id="IPR001579">
    <property type="entry name" value="Glyco_hydro_18_chit_AS"/>
</dbReference>
<dbReference type="GO" id="GO:0004553">
    <property type="term" value="F:hydrolase activity, hydrolyzing O-glycosyl compounds"/>
    <property type="evidence" value="ECO:0007669"/>
    <property type="project" value="InterPro"/>
</dbReference>
<comment type="similarity">
    <text evidence="4">Belongs to the glycosyl hydrolase 18 family.</text>
</comment>
<evidence type="ECO:0000256" key="1">
    <source>
        <dbReference type="ARBA" id="ARBA00022801"/>
    </source>
</evidence>
<dbReference type="AlphaFoldDB" id="A0A1M4ZYF8"/>
<dbReference type="InterPro" id="IPR029070">
    <property type="entry name" value="Chitinase_insertion_sf"/>
</dbReference>
<evidence type="ECO:0000313" key="6">
    <source>
        <dbReference type="EMBL" id="SHF22994.1"/>
    </source>
</evidence>
<proteinExistence type="inferred from homology"/>
<dbReference type="PROSITE" id="PS51910">
    <property type="entry name" value="GH18_2"/>
    <property type="match status" value="1"/>
</dbReference>
<evidence type="ECO:0000259" key="5">
    <source>
        <dbReference type="PROSITE" id="PS51910"/>
    </source>
</evidence>
<dbReference type="PROSITE" id="PS01095">
    <property type="entry name" value="GH18_1"/>
    <property type="match status" value="1"/>
</dbReference>
<reference evidence="7" key="1">
    <citation type="submission" date="2016-11" db="EMBL/GenBank/DDBJ databases">
        <authorList>
            <person name="Varghese N."/>
            <person name="Submissions S."/>
        </authorList>
    </citation>
    <scope>NUCLEOTIDE SEQUENCE [LARGE SCALE GENOMIC DNA]</scope>
    <source>
        <strain evidence="7">DSM 10124</strain>
    </source>
</reference>
<evidence type="ECO:0000256" key="3">
    <source>
        <dbReference type="RuleBase" id="RU000489"/>
    </source>
</evidence>
<dbReference type="Proteomes" id="UP000184423">
    <property type="component" value="Unassembled WGS sequence"/>
</dbReference>
<sequence length="568" mass="64487">MKKISLILLFTFIISNFAFFIPKAEASQFKVQITASKLSIRSGPSTKYRVVGYYTKGQVVDVIGQSGSFYKTSRGYIHSGYTKRVQTTLKNSASRGAIFTPFKVEVTASKLSIRSGPSTKYMVVGYYTKGQVIDAIGQSGSFYKTSRGYIHSGYTKKLLNLTKGPNEGKYIVIKEDTPILKGIDGVQDERYAVKGKIYKILEDMGMYYKIRQGAVEGYILSQNAQIINYTPKEKITLAWHYVHSKLDNKYYYKSSNPESKYITKNSASIGLDVVSPTWFDIIGSASNLNSINVLDKADSEYVKISHRNGYEVWALLAEFDADRAYAMFTNKSVMDRIINQVVGYAEKYNLDGINIDFEGLGLKNKEGLIIFTRELTNRLKAKNPLIKVSIDVTKPSTSDKWSRFYDRKALSDIVDYMMFMAYDEHYKGSPVAGSVGSLPWVEQGIKEILALEVPKDKLILGVPFYLRDFKVAQNTNQSDDSNVLKMQQAVDIIKQYGGNIYFDNNAKQDVGEYFDKDGNRHLVWLENAKSMGYRLDLINKYDLKGMSAWQLNFETDDIWDVIKEKLKR</sequence>
<keyword evidence="7" id="KW-1185">Reference proteome</keyword>
<dbReference type="InterPro" id="IPR011583">
    <property type="entry name" value="Chitinase_II/V-like_cat"/>
</dbReference>
<dbReference type="InterPro" id="IPR017853">
    <property type="entry name" value="GH"/>
</dbReference>
<dbReference type="Gene3D" id="3.20.20.80">
    <property type="entry name" value="Glycosidases"/>
    <property type="match status" value="1"/>
</dbReference>
<dbReference type="InterPro" id="IPR003646">
    <property type="entry name" value="SH3-like_bac-type"/>
</dbReference>
<dbReference type="InterPro" id="IPR001223">
    <property type="entry name" value="Glyco_hydro18_cat"/>
</dbReference>
<organism evidence="6 7">
    <name type="scientific">Caloramator proteoclasticus DSM 10124</name>
    <dbReference type="NCBI Taxonomy" id="1121262"/>
    <lineage>
        <taxon>Bacteria</taxon>
        <taxon>Bacillati</taxon>
        <taxon>Bacillota</taxon>
        <taxon>Clostridia</taxon>
        <taxon>Eubacteriales</taxon>
        <taxon>Clostridiaceae</taxon>
        <taxon>Caloramator</taxon>
    </lineage>
</organism>
<dbReference type="RefSeq" id="WP_073249490.1">
    <property type="nucleotide sequence ID" value="NZ_FQVG01000044.1"/>
</dbReference>
<dbReference type="SMART" id="SM00636">
    <property type="entry name" value="Glyco_18"/>
    <property type="match status" value="1"/>
</dbReference>
<name>A0A1M4ZYF8_9CLOT</name>
<dbReference type="Pfam" id="PF00704">
    <property type="entry name" value="Glyco_hydro_18"/>
    <property type="match status" value="1"/>
</dbReference>
<feature type="domain" description="GH18" evidence="5">
    <location>
        <begin position="247"/>
        <end position="568"/>
    </location>
</feature>
<dbReference type="Pfam" id="PF08239">
    <property type="entry name" value="SH3_3"/>
    <property type="match status" value="2"/>
</dbReference>
<dbReference type="GO" id="GO:0005975">
    <property type="term" value="P:carbohydrate metabolic process"/>
    <property type="evidence" value="ECO:0007669"/>
    <property type="project" value="InterPro"/>
</dbReference>
<evidence type="ECO:0000256" key="2">
    <source>
        <dbReference type="ARBA" id="ARBA00023295"/>
    </source>
</evidence>
<gene>
    <name evidence="6" type="ORF">SAMN02746091_02050</name>
</gene>
<accession>A0A1M4ZYF8</accession>
<dbReference type="Gene3D" id="3.10.50.10">
    <property type="match status" value="1"/>
</dbReference>
<keyword evidence="1 3" id="KW-0378">Hydrolase</keyword>
<protein>
    <submittedName>
        <fullName evidence="6">Spore germination protein YaaH</fullName>
    </submittedName>
</protein>
<dbReference type="GO" id="GO:0008061">
    <property type="term" value="F:chitin binding"/>
    <property type="evidence" value="ECO:0007669"/>
    <property type="project" value="InterPro"/>
</dbReference>
<dbReference type="PANTHER" id="PTHR46066">
    <property type="entry name" value="CHITINASE DOMAIN-CONTAINING PROTEIN 1 FAMILY MEMBER"/>
    <property type="match status" value="1"/>
</dbReference>
<dbReference type="PANTHER" id="PTHR46066:SF2">
    <property type="entry name" value="CHITINASE DOMAIN-CONTAINING PROTEIN 1"/>
    <property type="match status" value="1"/>
</dbReference>
<keyword evidence="2 3" id="KW-0326">Glycosidase</keyword>
<evidence type="ECO:0000256" key="4">
    <source>
        <dbReference type="RuleBase" id="RU004453"/>
    </source>
</evidence>
<dbReference type="SUPFAM" id="SSF51445">
    <property type="entry name" value="(Trans)glycosidases"/>
    <property type="match status" value="1"/>
</dbReference>
<dbReference type="Gene3D" id="2.30.30.40">
    <property type="entry name" value="SH3 Domains"/>
    <property type="match status" value="2"/>
</dbReference>
<dbReference type="EMBL" id="FQVG01000044">
    <property type="protein sequence ID" value="SHF22994.1"/>
    <property type="molecule type" value="Genomic_DNA"/>
</dbReference>